<proteinExistence type="predicted"/>
<comment type="caution">
    <text evidence="3">The sequence shown here is derived from an EMBL/GenBank/DDBJ whole genome shotgun (WGS) entry which is preliminary data.</text>
</comment>
<feature type="signal peptide" evidence="2">
    <location>
        <begin position="1"/>
        <end position="19"/>
    </location>
</feature>
<feature type="chain" id="PRO_5041957393" evidence="2">
    <location>
        <begin position="20"/>
        <end position="115"/>
    </location>
</feature>
<protein>
    <submittedName>
        <fullName evidence="3">Uncharacterized protein</fullName>
    </submittedName>
</protein>
<keyword evidence="4" id="KW-1185">Reference proteome</keyword>
<feature type="coiled-coil region" evidence="1">
    <location>
        <begin position="81"/>
        <end position="115"/>
    </location>
</feature>
<dbReference type="Proteomes" id="UP001218188">
    <property type="component" value="Unassembled WGS sequence"/>
</dbReference>
<dbReference type="AlphaFoldDB" id="A0AAD6SIE2"/>
<keyword evidence="1" id="KW-0175">Coiled coil</keyword>
<gene>
    <name evidence="3" type="ORF">C8F04DRAFT_1189033</name>
</gene>
<evidence type="ECO:0000313" key="4">
    <source>
        <dbReference type="Proteomes" id="UP001218188"/>
    </source>
</evidence>
<evidence type="ECO:0000256" key="2">
    <source>
        <dbReference type="SAM" id="SignalP"/>
    </source>
</evidence>
<keyword evidence="2" id="KW-0732">Signal</keyword>
<dbReference type="EMBL" id="JARJCM010000117">
    <property type="protein sequence ID" value="KAJ7028020.1"/>
    <property type="molecule type" value="Genomic_DNA"/>
</dbReference>
<accession>A0AAD6SIE2</accession>
<name>A0AAD6SIE2_9AGAR</name>
<organism evidence="3 4">
    <name type="scientific">Mycena alexandri</name>
    <dbReference type="NCBI Taxonomy" id="1745969"/>
    <lineage>
        <taxon>Eukaryota</taxon>
        <taxon>Fungi</taxon>
        <taxon>Dikarya</taxon>
        <taxon>Basidiomycota</taxon>
        <taxon>Agaricomycotina</taxon>
        <taxon>Agaricomycetes</taxon>
        <taxon>Agaricomycetidae</taxon>
        <taxon>Agaricales</taxon>
        <taxon>Marasmiineae</taxon>
        <taxon>Mycenaceae</taxon>
        <taxon>Mycena</taxon>
    </lineage>
</organism>
<evidence type="ECO:0000256" key="1">
    <source>
        <dbReference type="SAM" id="Coils"/>
    </source>
</evidence>
<evidence type="ECO:0000313" key="3">
    <source>
        <dbReference type="EMBL" id="KAJ7028020.1"/>
    </source>
</evidence>
<sequence>MVQLSHTLTALALLGVALAGPVIRDDGSGGVMTDNDFQPDIKVRAVPTLSDPTAEYVDAAAGNLRGSSTVAPMVQSVAPVVEDENGLIAKLQRQIKELQARLQELEEELEHERSG</sequence>
<reference evidence="3" key="1">
    <citation type="submission" date="2023-03" db="EMBL/GenBank/DDBJ databases">
        <title>Massive genome expansion in bonnet fungi (Mycena s.s.) driven by repeated elements and novel gene families across ecological guilds.</title>
        <authorList>
            <consortium name="Lawrence Berkeley National Laboratory"/>
            <person name="Harder C.B."/>
            <person name="Miyauchi S."/>
            <person name="Viragh M."/>
            <person name="Kuo A."/>
            <person name="Thoen E."/>
            <person name="Andreopoulos B."/>
            <person name="Lu D."/>
            <person name="Skrede I."/>
            <person name="Drula E."/>
            <person name="Henrissat B."/>
            <person name="Morin E."/>
            <person name="Kohler A."/>
            <person name="Barry K."/>
            <person name="LaButti K."/>
            <person name="Morin E."/>
            <person name="Salamov A."/>
            <person name="Lipzen A."/>
            <person name="Mereny Z."/>
            <person name="Hegedus B."/>
            <person name="Baldrian P."/>
            <person name="Stursova M."/>
            <person name="Weitz H."/>
            <person name="Taylor A."/>
            <person name="Grigoriev I.V."/>
            <person name="Nagy L.G."/>
            <person name="Martin F."/>
            <person name="Kauserud H."/>
        </authorList>
    </citation>
    <scope>NUCLEOTIDE SEQUENCE</scope>
    <source>
        <strain evidence="3">CBHHK200</strain>
    </source>
</reference>